<sequence length="81" mass="8803">MVFTVMPNIAAKAPGMASNREAAQGFVSPLVMQTIFDIREQQGCSTLLPGAIITAIWNNLGSRSATNHKNARMQLLTMIQQ</sequence>
<dbReference type="Proteomes" id="UP001196413">
    <property type="component" value="Unassembled WGS sequence"/>
</dbReference>
<keyword evidence="2" id="KW-1185">Reference proteome</keyword>
<gene>
    <name evidence="1" type="ORF">KIN20_022483</name>
</gene>
<evidence type="ECO:0000313" key="1">
    <source>
        <dbReference type="EMBL" id="KAJ1362803.1"/>
    </source>
</evidence>
<dbReference type="AlphaFoldDB" id="A0AAD5QSA7"/>
<organism evidence="1 2">
    <name type="scientific">Parelaphostrongylus tenuis</name>
    <name type="common">Meningeal worm</name>
    <dbReference type="NCBI Taxonomy" id="148309"/>
    <lineage>
        <taxon>Eukaryota</taxon>
        <taxon>Metazoa</taxon>
        <taxon>Ecdysozoa</taxon>
        <taxon>Nematoda</taxon>
        <taxon>Chromadorea</taxon>
        <taxon>Rhabditida</taxon>
        <taxon>Rhabditina</taxon>
        <taxon>Rhabditomorpha</taxon>
        <taxon>Strongyloidea</taxon>
        <taxon>Metastrongylidae</taxon>
        <taxon>Parelaphostrongylus</taxon>
    </lineage>
</organism>
<accession>A0AAD5QSA7</accession>
<dbReference type="EMBL" id="JAHQIW010004535">
    <property type="protein sequence ID" value="KAJ1362803.1"/>
    <property type="molecule type" value="Genomic_DNA"/>
</dbReference>
<proteinExistence type="predicted"/>
<evidence type="ECO:0000313" key="2">
    <source>
        <dbReference type="Proteomes" id="UP001196413"/>
    </source>
</evidence>
<name>A0AAD5QSA7_PARTN</name>
<protein>
    <submittedName>
        <fullName evidence="1">Uncharacterized protein</fullName>
    </submittedName>
</protein>
<reference evidence="1" key="1">
    <citation type="submission" date="2021-06" db="EMBL/GenBank/DDBJ databases">
        <title>Parelaphostrongylus tenuis whole genome reference sequence.</title>
        <authorList>
            <person name="Garwood T.J."/>
            <person name="Larsen P.A."/>
            <person name="Fountain-Jones N.M."/>
            <person name="Garbe J.R."/>
            <person name="Macchietto M.G."/>
            <person name="Kania S.A."/>
            <person name="Gerhold R.W."/>
            <person name="Richards J.E."/>
            <person name="Wolf T.M."/>
        </authorList>
    </citation>
    <scope>NUCLEOTIDE SEQUENCE</scope>
    <source>
        <strain evidence="1">MNPRO001-30</strain>
        <tissue evidence="1">Meninges</tissue>
    </source>
</reference>
<comment type="caution">
    <text evidence="1">The sequence shown here is derived from an EMBL/GenBank/DDBJ whole genome shotgun (WGS) entry which is preliminary data.</text>
</comment>